<accession>A0A501WK20</accession>
<protein>
    <submittedName>
        <fullName evidence="1">DUF2947 family protein</fullName>
    </submittedName>
</protein>
<sequence length="157" mass="18395">MSQYREIEHFPKAWIFRREDPKVTAEDFAQIRLLSETAAANIWRDYISSDHLYPELLDGDHWLTTQACARCGWEARWESDDSVLPEEIIEHLQNWGDDTTVWFCCHSDLCFETTWGVFQRTWKAFLFLDTGPVLLGRKKKQAVQFYSDGTANLSLRG</sequence>
<name>A0A501WK20_9GAMM</name>
<dbReference type="Pfam" id="PF11163">
    <property type="entry name" value="DUF2947"/>
    <property type="match status" value="1"/>
</dbReference>
<evidence type="ECO:0000313" key="2">
    <source>
        <dbReference type="Proteomes" id="UP000315901"/>
    </source>
</evidence>
<proteinExistence type="predicted"/>
<comment type="caution">
    <text evidence="1">The sequence shown here is derived from an EMBL/GenBank/DDBJ whole genome shotgun (WGS) entry which is preliminary data.</text>
</comment>
<organism evidence="1 2">
    <name type="scientific">Maribrevibacterium harenarium</name>
    <dbReference type="NCBI Taxonomy" id="2589817"/>
    <lineage>
        <taxon>Bacteria</taxon>
        <taxon>Pseudomonadati</taxon>
        <taxon>Pseudomonadota</taxon>
        <taxon>Gammaproteobacteria</taxon>
        <taxon>Oceanospirillales</taxon>
        <taxon>Oceanospirillaceae</taxon>
        <taxon>Maribrevibacterium</taxon>
    </lineage>
</organism>
<dbReference type="EMBL" id="VFRR01000032">
    <property type="protein sequence ID" value="TPE48444.1"/>
    <property type="molecule type" value="Genomic_DNA"/>
</dbReference>
<keyword evidence="2" id="KW-1185">Reference proteome</keyword>
<reference evidence="1 2" key="1">
    <citation type="submission" date="2019-06" db="EMBL/GenBank/DDBJ databases">
        <title>A novel bacterium of genus Marinomonas, isolated from coastal sand.</title>
        <authorList>
            <person name="Huang H."/>
            <person name="Mo K."/>
            <person name="Hu Y."/>
        </authorList>
    </citation>
    <scope>NUCLEOTIDE SEQUENCE [LARGE SCALE GENOMIC DNA]</scope>
    <source>
        <strain evidence="1 2">HB171799</strain>
    </source>
</reference>
<dbReference type="RefSeq" id="WP_140590034.1">
    <property type="nucleotide sequence ID" value="NZ_VFRR01000032.1"/>
</dbReference>
<dbReference type="AlphaFoldDB" id="A0A501WK20"/>
<dbReference type="Proteomes" id="UP000315901">
    <property type="component" value="Unassembled WGS sequence"/>
</dbReference>
<evidence type="ECO:0000313" key="1">
    <source>
        <dbReference type="EMBL" id="TPE48444.1"/>
    </source>
</evidence>
<gene>
    <name evidence="1" type="ORF">FJM67_13285</name>
</gene>
<dbReference type="InterPro" id="IPR021334">
    <property type="entry name" value="DUF2947"/>
</dbReference>
<dbReference type="OrthoDB" id="6687905at2"/>